<comment type="caution">
    <text evidence="2">The sequence shown here is derived from an EMBL/GenBank/DDBJ whole genome shotgun (WGS) entry which is preliminary data.</text>
</comment>
<organism evidence="2 3">
    <name type="scientific">Brevundimonas basaltis</name>
    <dbReference type="NCBI Taxonomy" id="472166"/>
    <lineage>
        <taxon>Bacteria</taxon>
        <taxon>Pseudomonadati</taxon>
        <taxon>Pseudomonadota</taxon>
        <taxon>Alphaproteobacteria</taxon>
        <taxon>Caulobacterales</taxon>
        <taxon>Caulobacteraceae</taxon>
        <taxon>Brevundimonas</taxon>
    </lineage>
</organism>
<dbReference type="InterPro" id="IPR029021">
    <property type="entry name" value="Prot-tyrosine_phosphatase-like"/>
</dbReference>
<feature type="domain" description="Beta-lactamase hydrolase-like protein phosphatase-like" evidence="1">
    <location>
        <begin position="8"/>
        <end position="115"/>
    </location>
</feature>
<dbReference type="SUPFAM" id="SSF52821">
    <property type="entry name" value="Rhodanese/Cell cycle control phosphatase"/>
    <property type="match status" value="1"/>
</dbReference>
<accession>A0A7W8HVL5</accession>
<dbReference type="Proteomes" id="UP000566663">
    <property type="component" value="Unassembled WGS sequence"/>
</dbReference>
<sequence>MTDHLPLLRAVSAQVRVTGQLTLGQVSGLREAGITCLVNHRPDDEEPGQPTAAEIAEAGAKAGLTVVHAPVRGLPDAAAVAATRAALDALPPDGKAVLFCRSGMRSAAAWAMAERLAGGDPEALRRAALEAGYDLGRVPL</sequence>
<proteinExistence type="predicted"/>
<dbReference type="NCBIfam" id="TIGR01244">
    <property type="entry name" value="TIGR01244 family sulfur transferase"/>
    <property type="match status" value="1"/>
</dbReference>
<protein>
    <submittedName>
        <fullName evidence="2">Uncharacterized protein (TIGR01244 family)</fullName>
    </submittedName>
</protein>
<dbReference type="InterPro" id="IPR005939">
    <property type="entry name" value="BLH_phosphatase-like"/>
</dbReference>
<keyword evidence="3" id="KW-1185">Reference proteome</keyword>
<name>A0A7W8HVL5_9CAUL</name>
<dbReference type="Pfam" id="PF04273">
    <property type="entry name" value="BLH_phosphatase"/>
    <property type="match status" value="1"/>
</dbReference>
<evidence type="ECO:0000259" key="1">
    <source>
        <dbReference type="Pfam" id="PF04273"/>
    </source>
</evidence>
<evidence type="ECO:0000313" key="2">
    <source>
        <dbReference type="EMBL" id="MBB5290674.1"/>
    </source>
</evidence>
<dbReference type="Gene3D" id="3.90.190.10">
    <property type="entry name" value="Protein tyrosine phosphatase superfamily"/>
    <property type="match status" value="1"/>
</dbReference>
<dbReference type="AlphaFoldDB" id="A0A7W8HVL5"/>
<dbReference type="RefSeq" id="WP_183251455.1">
    <property type="nucleotide sequence ID" value="NZ_BAAAFF010000003.1"/>
</dbReference>
<dbReference type="InterPro" id="IPR036873">
    <property type="entry name" value="Rhodanese-like_dom_sf"/>
</dbReference>
<dbReference type="GO" id="GO:0016787">
    <property type="term" value="F:hydrolase activity"/>
    <property type="evidence" value="ECO:0007669"/>
    <property type="project" value="InterPro"/>
</dbReference>
<evidence type="ECO:0000313" key="3">
    <source>
        <dbReference type="Proteomes" id="UP000566663"/>
    </source>
</evidence>
<reference evidence="2 3" key="1">
    <citation type="submission" date="2020-08" db="EMBL/GenBank/DDBJ databases">
        <title>Genomic Encyclopedia of Type Strains, Phase IV (KMG-IV): sequencing the most valuable type-strain genomes for metagenomic binning, comparative biology and taxonomic classification.</title>
        <authorList>
            <person name="Goeker M."/>
        </authorList>
    </citation>
    <scope>NUCLEOTIDE SEQUENCE [LARGE SCALE GENOMIC DNA]</scope>
    <source>
        <strain evidence="2 3">DSM 25335</strain>
    </source>
</reference>
<dbReference type="EMBL" id="JACHFZ010000001">
    <property type="protein sequence ID" value="MBB5290674.1"/>
    <property type="molecule type" value="Genomic_DNA"/>
</dbReference>
<gene>
    <name evidence="2" type="ORF">HNQ67_000170</name>
</gene>